<dbReference type="EMBL" id="CH464491">
    <property type="protein sequence ID" value="EAN79836.1"/>
    <property type="molecule type" value="Genomic_DNA"/>
</dbReference>
<name>Q384E5_TRYB2</name>
<dbReference type="InParanoid" id="Q384E5"/>
<dbReference type="Proteomes" id="UP000008524">
    <property type="component" value="Chromosome 11"/>
</dbReference>
<gene>
    <name evidence="1" type="ORF">Tb11.12.0018</name>
</gene>
<accession>Q384E5</accession>
<evidence type="ECO:0000313" key="2">
    <source>
        <dbReference type="Proteomes" id="UP000008524"/>
    </source>
</evidence>
<dbReference type="AlphaFoldDB" id="Q384E5"/>
<keyword evidence="2" id="KW-1185">Reference proteome</keyword>
<dbReference type="GO" id="GO:0005737">
    <property type="term" value="C:cytoplasm"/>
    <property type="evidence" value="ECO:0000314"/>
    <property type="project" value="GeneDB"/>
</dbReference>
<proteinExistence type="predicted"/>
<reference evidence="1 2" key="2">
    <citation type="journal article" date="2005" name="Science">
        <title>The genome of the African trypanosome Trypanosoma brucei.</title>
        <authorList>
            <person name="Berriman M."/>
            <person name="Ghedin E."/>
            <person name="Hertz-Fowler C."/>
            <person name="Blandin G."/>
            <person name="Renauld H."/>
            <person name="Bartholomeu D.C."/>
            <person name="Lennard N.J."/>
            <person name="Caler E."/>
            <person name="Hamlin N.E."/>
            <person name="Haas B."/>
            <person name="Bohme U."/>
            <person name="Hannick L."/>
            <person name="Aslett M.A."/>
            <person name="Shallom J."/>
            <person name="Marcello L."/>
            <person name="Hou L."/>
            <person name="Wickstead B."/>
            <person name="Alsmark U.C."/>
            <person name="Arrowsmith C."/>
            <person name="Atkin R.J."/>
            <person name="Barron A.J."/>
            <person name="Bringaud F."/>
            <person name="Brooks K."/>
            <person name="Carrington M."/>
            <person name="Cherevach I."/>
            <person name="Chillingworth T.J."/>
            <person name="Churcher C."/>
            <person name="Clark L.N."/>
            <person name="Corton C.H."/>
            <person name="Cronin A."/>
            <person name="Davies R.M."/>
            <person name="Doggett J."/>
            <person name="Djikeng A."/>
            <person name="Feldblyum T."/>
            <person name="Field M.C."/>
            <person name="Fraser A."/>
            <person name="Goodhead I."/>
            <person name="Hance Z."/>
            <person name="Harper D."/>
            <person name="Harris B.R."/>
            <person name="Hauser H."/>
            <person name="Hostetler J."/>
            <person name="Ivens A."/>
            <person name="Jagels K."/>
            <person name="Johnson D."/>
            <person name="Johnson J."/>
            <person name="Jones K."/>
            <person name="Kerhornou A.X."/>
            <person name="Koo H."/>
            <person name="Larke N."/>
            <person name="Landfear S."/>
            <person name="Larkin C."/>
            <person name="Leech V."/>
            <person name="Line A."/>
            <person name="Lord A."/>
            <person name="Macleod A."/>
            <person name="Mooney P.J."/>
            <person name="Moule S."/>
            <person name="Martin D.M."/>
            <person name="Morgan G.W."/>
            <person name="Mungall K."/>
            <person name="Norbertczak H."/>
            <person name="Ormond D."/>
            <person name="Pai G."/>
            <person name="Peacock C.S."/>
            <person name="Peterson J."/>
            <person name="Quail M.A."/>
            <person name="Rabbinowitsch E."/>
            <person name="Rajandream M.A."/>
            <person name="Reitter C."/>
            <person name="Salzberg S.L."/>
            <person name="Sanders M."/>
            <person name="Schobel S."/>
            <person name="Sharp S."/>
            <person name="Simmonds M."/>
            <person name="Simpson A.J."/>
            <person name="Tallon L."/>
            <person name="Turner C.M."/>
            <person name="Tait A."/>
            <person name="Tivey A.R."/>
            <person name="Van Aken S."/>
            <person name="Walker D."/>
            <person name="Wanless D."/>
            <person name="Wang S."/>
            <person name="White B."/>
            <person name="White O."/>
            <person name="Whitehead S."/>
            <person name="Woodward J."/>
            <person name="Wortman J."/>
            <person name="Adams M.D."/>
            <person name="Embley T.M."/>
            <person name="Gull K."/>
            <person name="Ullu E."/>
            <person name="Barry J.D."/>
            <person name="Fairlamb A.H."/>
            <person name="Opperdoes F."/>
            <person name="Barrell B.G."/>
            <person name="Donelson J.E."/>
            <person name="Hall N."/>
            <person name="Fraser C.M."/>
            <person name="Melville S.E."/>
            <person name="El-Sayed N.M."/>
        </authorList>
    </citation>
    <scope>NUCLEOTIDE SEQUENCE [LARGE SCALE GENOMIC DNA]</scope>
    <source>
        <strain evidence="1 2">927/4 GUTat10.1</strain>
    </source>
</reference>
<organism evidence="1 2">
    <name type="scientific">Trypanosoma brucei brucei (strain 927/4 GUTat10.1)</name>
    <dbReference type="NCBI Taxonomy" id="185431"/>
    <lineage>
        <taxon>Eukaryota</taxon>
        <taxon>Discoba</taxon>
        <taxon>Euglenozoa</taxon>
        <taxon>Kinetoplastea</taxon>
        <taxon>Metakinetoplastina</taxon>
        <taxon>Trypanosomatida</taxon>
        <taxon>Trypanosomatidae</taxon>
        <taxon>Trypanosoma</taxon>
    </lineage>
</organism>
<sequence length="177" mass="19506">MPPFGCRNSRIFVTPQSIYTNCPLWPVIPIPQIPRVAHGFPTLHAPLFRKSMRTRRRHHLVKRLQPAAGLGYPRPGCAGFGCFRFQTFLEQGQMGSLVQPLFRSVDCQPRPFQRRFSYCVFSTASTVWPVHAGSPHHGSSVPTSNSILTNTKPLLSSTTIANGVLGSRAPKLIGEGG</sequence>
<dbReference type="VEuPathDB" id="TriTrypDB:Tb927.11.8840"/>
<dbReference type="PaxDb" id="5691-EAN79836"/>
<dbReference type="KEGG" id="tbr:Tb11.12.0018"/>
<dbReference type="GeneID" id="3664048"/>
<evidence type="ECO:0000313" key="1">
    <source>
        <dbReference type="EMBL" id="EAN79836.1"/>
    </source>
</evidence>
<dbReference type="RefSeq" id="XP_828948.1">
    <property type="nucleotide sequence ID" value="XM_823855.1"/>
</dbReference>
<protein>
    <submittedName>
        <fullName evidence="1">Uncharacterized protein</fullName>
    </submittedName>
</protein>
<reference evidence="1 2" key="1">
    <citation type="journal article" date="2005" name="Science">
        <title>Comparative genomics of trypanosomatid parasitic protozoa.</title>
        <authorList>
            <person name="El-Sayed N.M."/>
            <person name="Myler P.J."/>
            <person name="Blandin G."/>
            <person name="Berriman M."/>
            <person name="Crabtree J."/>
            <person name="Aggarwal G."/>
            <person name="Caler E."/>
            <person name="Renauld H."/>
            <person name="Worthey E.A."/>
            <person name="Hertz-Fowler C."/>
            <person name="Ghedin E."/>
            <person name="Peacock C."/>
            <person name="Bartholomeu D.C."/>
            <person name="Haas B.J."/>
            <person name="Tran A.N."/>
            <person name="Wortman J.R."/>
            <person name="Alsmark U.C."/>
            <person name="Angiuoli S."/>
            <person name="Anupama A."/>
            <person name="Badger J."/>
            <person name="Bringaud F."/>
            <person name="Cadag E."/>
            <person name="Carlton J.M."/>
            <person name="Cerqueira G.C."/>
            <person name="Creasy T."/>
            <person name="Delcher A.L."/>
            <person name="Djikeng A."/>
            <person name="Embley T.M."/>
            <person name="Hauser C."/>
            <person name="Ivens A.C."/>
            <person name="Kummerfeld S.K."/>
            <person name="Pereira-Leal J.B."/>
            <person name="Nilsson D."/>
            <person name="Peterson J."/>
            <person name="Salzberg S.L."/>
            <person name="Shallom J."/>
            <person name="Silva J.C."/>
            <person name="Sundaram J."/>
            <person name="Westenberger S."/>
            <person name="White O."/>
            <person name="Melville S.E."/>
            <person name="Donelson J.E."/>
            <person name="Andersson B."/>
            <person name="Stuart K.D."/>
            <person name="Hall N."/>
        </authorList>
    </citation>
    <scope>NUCLEOTIDE SEQUENCE [LARGE SCALE GENOMIC DNA]</scope>
    <source>
        <strain evidence="1 2">927/4 GUTat10.1</strain>
    </source>
</reference>